<evidence type="ECO:0000313" key="1">
    <source>
        <dbReference type="EMBL" id="OZI34847.1"/>
    </source>
</evidence>
<dbReference type="OrthoDB" id="8400810at2"/>
<dbReference type="InterPro" id="IPR027056">
    <property type="entry name" value="Gluconate_2DH_su3"/>
</dbReference>
<name>A0A261SCX8_9BORD</name>
<dbReference type="RefSeq" id="WP_094853839.1">
    <property type="nucleotide sequence ID" value="NZ_NEVM01000002.1"/>
</dbReference>
<sequence>MSNDDQEPRRKFLRQVISIVPASTLATGAALTQTACSSGTSTPTAAAPSSNAPYDPRYFTADEWKFLHAAVDRLIPADELGPGAVAAQVPVFLDKQMELPYGHGKLWYMQGPFHTDQPPEMGYQLSLAPRDIYRLGIAACDAYCKKQYNKIFADLDHATQETVLSDMEHNKVKFDQVPANTFFSYLLKNTKEGFLSDPIHGGNADMVGWKLMGFPGARADFADWATRPGEKYPYGPVSISGRRG</sequence>
<comment type="caution">
    <text evidence="1">The sequence shown here is derived from an EMBL/GenBank/DDBJ whole genome shotgun (WGS) entry which is preliminary data.</text>
</comment>
<dbReference type="Pfam" id="PF13618">
    <property type="entry name" value="Gluconate_2-dh3"/>
    <property type="match status" value="1"/>
</dbReference>
<gene>
    <name evidence="1" type="ORF">CAL29_15390</name>
</gene>
<reference evidence="2" key="1">
    <citation type="submission" date="2017-05" db="EMBL/GenBank/DDBJ databases">
        <title>Complete and WGS of Bordetella genogroups.</title>
        <authorList>
            <person name="Spilker T."/>
            <person name="Lipuma J."/>
        </authorList>
    </citation>
    <scope>NUCLEOTIDE SEQUENCE [LARGE SCALE GENOMIC DNA]</scope>
    <source>
        <strain evidence="2">AU16122</strain>
    </source>
</reference>
<protein>
    <submittedName>
        <fullName evidence="1">Gluconate 2-dehydrogenase</fullName>
    </submittedName>
</protein>
<keyword evidence="2" id="KW-1185">Reference proteome</keyword>
<proteinExistence type="predicted"/>
<dbReference type="Proteomes" id="UP000216020">
    <property type="component" value="Unassembled WGS sequence"/>
</dbReference>
<accession>A0A261SCX8</accession>
<dbReference type="EMBL" id="NEVM01000002">
    <property type="protein sequence ID" value="OZI34847.1"/>
    <property type="molecule type" value="Genomic_DNA"/>
</dbReference>
<evidence type="ECO:0000313" key="2">
    <source>
        <dbReference type="Proteomes" id="UP000216020"/>
    </source>
</evidence>
<dbReference type="AlphaFoldDB" id="A0A261SCX8"/>
<organism evidence="1 2">
    <name type="scientific">Bordetella genomosp. 10</name>
    <dbReference type="NCBI Taxonomy" id="1416804"/>
    <lineage>
        <taxon>Bacteria</taxon>
        <taxon>Pseudomonadati</taxon>
        <taxon>Pseudomonadota</taxon>
        <taxon>Betaproteobacteria</taxon>
        <taxon>Burkholderiales</taxon>
        <taxon>Alcaligenaceae</taxon>
        <taxon>Bordetella</taxon>
    </lineage>
</organism>